<organism evidence="2">
    <name type="scientific">marine sediment metagenome</name>
    <dbReference type="NCBI Taxonomy" id="412755"/>
    <lineage>
        <taxon>unclassified sequences</taxon>
        <taxon>metagenomes</taxon>
        <taxon>ecological metagenomes</taxon>
    </lineage>
</organism>
<feature type="non-terminal residue" evidence="2">
    <location>
        <position position="62"/>
    </location>
</feature>
<accession>X0Y164</accession>
<dbReference type="EMBL" id="BARS01044960">
    <property type="protein sequence ID" value="GAG41097.1"/>
    <property type="molecule type" value="Genomic_DNA"/>
</dbReference>
<feature type="transmembrane region" description="Helical" evidence="1">
    <location>
        <begin position="22"/>
        <end position="50"/>
    </location>
</feature>
<name>X0Y164_9ZZZZ</name>
<evidence type="ECO:0000313" key="2">
    <source>
        <dbReference type="EMBL" id="GAG41097.1"/>
    </source>
</evidence>
<evidence type="ECO:0000256" key="1">
    <source>
        <dbReference type="SAM" id="Phobius"/>
    </source>
</evidence>
<dbReference type="AlphaFoldDB" id="X0Y164"/>
<protein>
    <submittedName>
        <fullName evidence="2">Uncharacterized protein</fullName>
    </submittedName>
</protein>
<keyword evidence="1" id="KW-0812">Transmembrane</keyword>
<keyword evidence="1" id="KW-1133">Transmembrane helix</keyword>
<reference evidence="2" key="1">
    <citation type="journal article" date="2014" name="Front. Microbiol.">
        <title>High frequency of phylogenetically diverse reductive dehalogenase-homologous genes in deep subseafloor sedimentary metagenomes.</title>
        <authorList>
            <person name="Kawai M."/>
            <person name="Futagami T."/>
            <person name="Toyoda A."/>
            <person name="Takaki Y."/>
            <person name="Nishi S."/>
            <person name="Hori S."/>
            <person name="Arai W."/>
            <person name="Tsubouchi T."/>
            <person name="Morono Y."/>
            <person name="Uchiyama I."/>
            <person name="Ito T."/>
            <person name="Fujiyama A."/>
            <person name="Inagaki F."/>
            <person name="Takami H."/>
        </authorList>
    </citation>
    <scope>NUCLEOTIDE SEQUENCE</scope>
    <source>
        <strain evidence="2">Expedition CK06-06</strain>
    </source>
</reference>
<gene>
    <name evidence="2" type="ORF">S01H1_67853</name>
</gene>
<comment type="caution">
    <text evidence="2">The sequence shown here is derived from an EMBL/GenBank/DDBJ whole genome shotgun (WGS) entry which is preliminary data.</text>
</comment>
<sequence>MACELSIVSAIVTRLPDPEINLAAFGGVVFPLAQFIAAPIVMLLAASTALSKDWDSYMKIRF</sequence>
<keyword evidence="1" id="KW-0472">Membrane</keyword>
<proteinExistence type="predicted"/>